<dbReference type="EMBL" id="LAJE02000072">
    <property type="protein sequence ID" value="OEO32419.1"/>
    <property type="molecule type" value="Genomic_DNA"/>
</dbReference>
<gene>
    <name evidence="1" type="ORF">VW23_011385</name>
</gene>
<evidence type="ECO:0000313" key="2">
    <source>
        <dbReference type="Proteomes" id="UP000095463"/>
    </source>
</evidence>
<reference evidence="1 2" key="1">
    <citation type="journal article" date="2015" name="Genome Announc.">
        <title>Genome Assemblies of Three Soil-Associated Devosia species: D. insulae, D. limi, and D. soli.</title>
        <authorList>
            <person name="Hassan Y.I."/>
            <person name="Lepp D."/>
            <person name="Zhou T."/>
        </authorList>
    </citation>
    <scope>NUCLEOTIDE SEQUENCE [LARGE SCALE GENOMIC DNA]</scope>
    <source>
        <strain evidence="1 2">DS-56</strain>
    </source>
</reference>
<proteinExistence type="predicted"/>
<comment type="caution">
    <text evidence="1">The sequence shown here is derived from an EMBL/GenBank/DDBJ whole genome shotgun (WGS) entry which is preliminary data.</text>
</comment>
<keyword evidence="2" id="KW-1185">Reference proteome</keyword>
<dbReference type="OrthoDB" id="6973663at2"/>
<name>A0A1E5XV08_9HYPH</name>
<dbReference type="RefSeq" id="WP_069908377.1">
    <property type="nucleotide sequence ID" value="NZ_LAJE02000072.1"/>
</dbReference>
<sequence length="187" mass="20384">MSRPRKISDEDVVEAVAALVSREGPAGLTFASASVATGLSPATLVQRYGNREALLRAALLWMWGQLDLNVAGADASHPVDPEGAIALLVRLSAGYGEGDEAAQGLLLLREDFRDSVLRARGVAWNQAMTQALGRRLSQDPARQELLGRLMASQWQGAVLWWGFSREGTLRGFLRRELREWLTAMGIS</sequence>
<protein>
    <recommendedName>
        <fullName evidence="3">TetR family transcriptional regulator</fullName>
    </recommendedName>
</protein>
<accession>A0A1E5XV08</accession>
<dbReference type="AlphaFoldDB" id="A0A1E5XV08"/>
<dbReference type="SUPFAM" id="SSF46689">
    <property type="entry name" value="Homeodomain-like"/>
    <property type="match status" value="1"/>
</dbReference>
<evidence type="ECO:0008006" key="3">
    <source>
        <dbReference type="Google" id="ProtNLM"/>
    </source>
</evidence>
<dbReference type="InterPro" id="IPR009057">
    <property type="entry name" value="Homeodomain-like_sf"/>
</dbReference>
<organism evidence="1 2">
    <name type="scientific">Devosia insulae DS-56</name>
    <dbReference type="NCBI Taxonomy" id="1116389"/>
    <lineage>
        <taxon>Bacteria</taxon>
        <taxon>Pseudomonadati</taxon>
        <taxon>Pseudomonadota</taxon>
        <taxon>Alphaproteobacteria</taxon>
        <taxon>Hyphomicrobiales</taxon>
        <taxon>Devosiaceae</taxon>
        <taxon>Devosia</taxon>
    </lineage>
</organism>
<evidence type="ECO:0000313" key="1">
    <source>
        <dbReference type="EMBL" id="OEO32419.1"/>
    </source>
</evidence>
<dbReference type="Gene3D" id="1.10.357.10">
    <property type="entry name" value="Tetracycline Repressor, domain 2"/>
    <property type="match status" value="1"/>
</dbReference>
<dbReference type="Proteomes" id="UP000095463">
    <property type="component" value="Unassembled WGS sequence"/>
</dbReference>